<dbReference type="InterPro" id="IPR015231">
    <property type="entry name" value="DUF1934"/>
</dbReference>
<dbReference type="Proteomes" id="UP000183190">
    <property type="component" value="Unassembled WGS sequence"/>
</dbReference>
<name>A0A1H6IMU2_RUMFL</name>
<dbReference type="AlphaFoldDB" id="A0A1H6IMU2"/>
<evidence type="ECO:0000313" key="1">
    <source>
        <dbReference type="EMBL" id="SEH48333.1"/>
    </source>
</evidence>
<protein>
    <submittedName>
        <fullName evidence="1">Uncharacterized beta-barrel protein YwiB, DUF1934 family</fullName>
    </submittedName>
</protein>
<dbReference type="OrthoDB" id="1680906at2"/>
<sequence>MKNNVLISLTSIQWQEDEKNETELLTKANFKRENGWDIISYEDTSATGFEGSVTTIKVDDCKNASITREGSANSVLSLEIGRKHFCQYGTPYGNLQIGVYTHAIENTLAENGRLYLKYTLDLNSSYLSDNEIIMTMQAQN</sequence>
<dbReference type="EMBL" id="FNWV01000002">
    <property type="protein sequence ID" value="SEH48333.1"/>
    <property type="molecule type" value="Genomic_DNA"/>
</dbReference>
<dbReference type="SUPFAM" id="SSF50814">
    <property type="entry name" value="Lipocalins"/>
    <property type="match status" value="1"/>
</dbReference>
<gene>
    <name evidence="1" type="ORF">SAMN02910265_00972</name>
</gene>
<dbReference type="Gene3D" id="2.40.128.20">
    <property type="match status" value="1"/>
</dbReference>
<dbReference type="RefSeq" id="WP_028516983.1">
    <property type="nucleotide sequence ID" value="NZ_FNWV01000002.1"/>
</dbReference>
<reference evidence="1 2" key="1">
    <citation type="submission" date="2016-10" db="EMBL/GenBank/DDBJ databases">
        <authorList>
            <person name="de Groot N.N."/>
        </authorList>
    </citation>
    <scope>NUCLEOTIDE SEQUENCE [LARGE SCALE GENOMIC DNA]</scope>
    <source>
        <strain evidence="1 2">YAD2003</strain>
    </source>
</reference>
<evidence type="ECO:0000313" key="2">
    <source>
        <dbReference type="Proteomes" id="UP000183190"/>
    </source>
</evidence>
<dbReference type="InterPro" id="IPR012674">
    <property type="entry name" value="Calycin"/>
</dbReference>
<organism evidence="1 2">
    <name type="scientific">Ruminococcus flavefaciens</name>
    <dbReference type="NCBI Taxonomy" id="1265"/>
    <lineage>
        <taxon>Bacteria</taxon>
        <taxon>Bacillati</taxon>
        <taxon>Bacillota</taxon>
        <taxon>Clostridia</taxon>
        <taxon>Eubacteriales</taxon>
        <taxon>Oscillospiraceae</taxon>
        <taxon>Ruminococcus</taxon>
    </lineage>
</organism>
<accession>A0A1H6IMU2</accession>
<dbReference type="GeneID" id="42537334"/>
<dbReference type="Pfam" id="PF09148">
    <property type="entry name" value="DUF1934"/>
    <property type="match status" value="1"/>
</dbReference>
<proteinExistence type="predicted"/>